<proteinExistence type="predicted"/>
<organism evidence="1">
    <name type="scientific">Ostreococcus sp. 'lucimarinus'</name>
    <dbReference type="NCBI Taxonomy" id="242159"/>
    <lineage>
        <taxon>Eukaryota</taxon>
        <taxon>Viridiplantae</taxon>
        <taxon>Chlorophyta</taxon>
        <taxon>Mamiellophyceae</taxon>
        <taxon>Mamiellales</taxon>
        <taxon>Bathycoccaceae</taxon>
        <taxon>Ostreococcus</taxon>
    </lineage>
</organism>
<reference evidence="1" key="1">
    <citation type="submission" date="2021-01" db="EMBL/GenBank/DDBJ databases">
        <authorList>
            <person name="Corre E."/>
            <person name="Pelletier E."/>
            <person name="Niang G."/>
            <person name="Scheremetjew M."/>
            <person name="Finn R."/>
            <person name="Kale V."/>
            <person name="Holt S."/>
            <person name="Cochrane G."/>
            <person name="Meng A."/>
            <person name="Brown T."/>
            <person name="Cohen L."/>
        </authorList>
    </citation>
    <scope>NUCLEOTIDE SEQUENCE</scope>
    <source>
        <strain evidence="1">Clade-A-BCC118000</strain>
    </source>
</reference>
<name>A0A7R9T196_9CHLO</name>
<dbReference type="EMBL" id="HBDX01002362">
    <property type="protein sequence ID" value="CAD8221305.1"/>
    <property type="molecule type" value="Transcribed_RNA"/>
</dbReference>
<sequence length="126" mass="15141">MRSPTYLQKAPLWCRVYRPDLIMRTVLSFMSENENLAALDDEKVIIRGKYLLRVMATATEYREHGEIVTCAAQWNWRVEDFSRRVLYFIQFIRHKWPNIDWHMFSAALHEHVLLLRKQSATTIRET</sequence>
<accession>A0A7R9T196</accession>
<dbReference type="AlphaFoldDB" id="A0A7R9T196"/>
<protein>
    <submittedName>
        <fullName evidence="1">Uncharacterized protein</fullName>
    </submittedName>
</protein>
<gene>
    <name evidence="1" type="ORF">OLUC0939_LOCUS2025</name>
</gene>
<evidence type="ECO:0000313" key="1">
    <source>
        <dbReference type="EMBL" id="CAD8221305.1"/>
    </source>
</evidence>